<evidence type="ECO:0000256" key="5">
    <source>
        <dbReference type="ARBA" id="ARBA00023273"/>
    </source>
</evidence>
<feature type="region of interest" description="Disordered" evidence="6">
    <location>
        <begin position="176"/>
        <end position="205"/>
    </location>
</feature>
<gene>
    <name evidence="8" type="ORF">LY90DRAFT_671294</name>
</gene>
<dbReference type="InterPro" id="IPR052102">
    <property type="entry name" value="Enkurin_domain-protein"/>
</dbReference>
<dbReference type="GO" id="GO:0005856">
    <property type="term" value="C:cytoskeleton"/>
    <property type="evidence" value="ECO:0007669"/>
    <property type="project" value="UniProtKB-SubCell"/>
</dbReference>
<keyword evidence="9" id="KW-1185">Reference proteome</keyword>
<feature type="domain" description="Enkurin" evidence="7">
    <location>
        <begin position="190"/>
        <end position="282"/>
    </location>
</feature>
<comment type="caution">
    <text evidence="8">The sequence shown here is derived from an EMBL/GenBank/DDBJ whole genome shotgun (WGS) entry which is preliminary data.</text>
</comment>
<evidence type="ECO:0000256" key="3">
    <source>
        <dbReference type="ARBA" id="ARBA00022490"/>
    </source>
</evidence>
<proteinExistence type="predicted"/>
<dbReference type="AlphaFoldDB" id="A0A1Y2CIC2"/>
<feature type="region of interest" description="Disordered" evidence="6">
    <location>
        <begin position="65"/>
        <end position="121"/>
    </location>
</feature>
<comment type="subcellular location">
    <subcellularLocation>
        <location evidence="1">Cell projection</location>
        <location evidence="1">Cilium</location>
    </subcellularLocation>
    <subcellularLocation>
        <location evidence="2">Cytoplasm</location>
        <location evidence="2">Cytoskeleton</location>
    </subcellularLocation>
</comment>
<dbReference type="PANTHER" id="PTHR21490:SF0">
    <property type="entry name" value="ENKURIN"/>
    <property type="match status" value="1"/>
</dbReference>
<dbReference type="GO" id="GO:0005516">
    <property type="term" value="F:calmodulin binding"/>
    <property type="evidence" value="ECO:0007669"/>
    <property type="project" value="TreeGrafter"/>
</dbReference>
<evidence type="ECO:0000256" key="4">
    <source>
        <dbReference type="ARBA" id="ARBA00023212"/>
    </source>
</evidence>
<evidence type="ECO:0000259" key="7">
    <source>
        <dbReference type="PROSITE" id="PS51665"/>
    </source>
</evidence>
<evidence type="ECO:0000256" key="1">
    <source>
        <dbReference type="ARBA" id="ARBA00004138"/>
    </source>
</evidence>
<dbReference type="PROSITE" id="PS51665">
    <property type="entry name" value="ENKURIN"/>
    <property type="match status" value="1"/>
</dbReference>
<organism evidence="8 9">
    <name type="scientific">Neocallimastix californiae</name>
    <dbReference type="NCBI Taxonomy" id="1754190"/>
    <lineage>
        <taxon>Eukaryota</taxon>
        <taxon>Fungi</taxon>
        <taxon>Fungi incertae sedis</taxon>
        <taxon>Chytridiomycota</taxon>
        <taxon>Chytridiomycota incertae sedis</taxon>
        <taxon>Neocallimastigomycetes</taxon>
        <taxon>Neocallimastigales</taxon>
        <taxon>Neocallimastigaceae</taxon>
        <taxon>Neocallimastix</taxon>
    </lineage>
</organism>
<sequence>MVSHVDHYYQRQFIPEDPLDESVYRYVALCSQGSENGSKKSLGQKHLYKSKFAEQAKTEYKNFKTGGKKINNEPINPHKYLKKGEGKKHEKEMHDKNVKYNTHSSSRKSSKPQLPKSQGLLLKHESKNYIKNNIIANDNSIPKKPDHHTKTNPNINYLKKKDYGLIPEYIKEMKESKSKSQTLASKPHDFSKRTSRNLNGSNYSMNYRQYNRPRMIKLPEEERLKILNGLKKNYELLSNEYKSISLVLDTCAKVKRKSKLEEQLKEIEKSIDKFNQPNIIISS</sequence>
<accession>A0A1Y2CIC2</accession>
<keyword evidence="4" id="KW-0206">Cytoskeleton</keyword>
<evidence type="ECO:0000313" key="9">
    <source>
        <dbReference type="Proteomes" id="UP000193920"/>
    </source>
</evidence>
<keyword evidence="3" id="KW-0963">Cytoplasm</keyword>
<dbReference type="EMBL" id="MCOG01000107">
    <property type="protein sequence ID" value="ORY46657.1"/>
    <property type="molecule type" value="Genomic_DNA"/>
</dbReference>
<evidence type="ECO:0000313" key="8">
    <source>
        <dbReference type="EMBL" id="ORY46657.1"/>
    </source>
</evidence>
<name>A0A1Y2CIC2_9FUNG</name>
<feature type="compositionally biased region" description="Basic and acidic residues" evidence="6">
    <location>
        <begin position="82"/>
        <end position="98"/>
    </location>
</feature>
<reference evidence="8 9" key="1">
    <citation type="submission" date="2016-08" db="EMBL/GenBank/DDBJ databases">
        <title>A Parts List for Fungal Cellulosomes Revealed by Comparative Genomics.</title>
        <authorList>
            <consortium name="DOE Joint Genome Institute"/>
            <person name="Haitjema C.H."/>
            <person name="Gilmore S.P."/>
            <person name="Henske J.K."/>
            <person name="Solomon K.V."/>
            <person name="De Groot R."/>
            <person name="Kuo A."/>
            <person name="Mondo S.J."/>
            <person name="Salamov A.A."/>
            <person name="Labutti K."/>
            <person name="Zhao Z."/>
            <person name="Chiniquy J."/>
            <person name="Barry K."/>
            <person name="Brewer H.M."/>
            <person name="Purvine S.O."/>
            <person name="Wright A.T."/>
            <person name="Boxma B."/>
            <person name="Van Alen T."/>
            <person name="Hackstein J.H."/>
            <person name="Baker S.E."/>
            <person name="Grigoriev I.V."/>
            <person name="O'Malley M.A."/>
        </authorList>
    </citation>
    <scope>NUCLEOTIDE SEQUENCE [LARGE SCALE GENOMIC DNA]</scope>
    <source>
        <strain evidence="8 9">G1</strain>
    </source>
</reference>
<protein>
    <recommendedName>
        <fullName evidence="7">Enkurin domain-containing protein</fullName>
    </recommendedName>
</protein>
<evidence type="ECO:0000256" key="2">
    <source>
        <dbReference type="ARBA" id="ARBA00004245"/>
    </source>
</evidence>
<dbReference type="OrthoDB" id="2123594at2759"/>
<feature type="compositionally biased region" description="Polar residues" evidence="6">
    <location>
        <begin position="196"/>
        <end position="205"/>
    </location>
</feature>
<dbReference type="Pfam" id="PF13864">
    <property type="entry name" value="Enkurin"/>
    <property type="match status" value="1"/>
</dbReference>
<dbReference type="STRING" id="1754190.A0A1Y2CIC2"/>
<dbReference type="Proteomes" id="UP000193920">
    <property type="component" value="Unassembled WGS sequence"/>
</dbReference>
<dbReference type="PANTHER" id="PTHR21490">
    <property type="entry name" value="ENKURIN-RELATED"/>
    <property type="match status" value="1"/>
</dbReference>
<dbReference type="GO" id="GO:0005929">
    <property type="term" value="C:cilium"/>
    <property type="evidence" value="ECO:0007669"/>
    <property type="project" value="UniProtKB-SubCell"/>
</dbReference>
<keyword evidence="5" id="KW-0966">Cell projection</keyword>
<evidence type="ECO:0000256" key="6">
    <source>
        <dbReference type="SAM" id="MobiDB-lite"/>
    </source>
</evidence>
<dbReference type="InterPro" id="IPR027012">
    <property type="entry name" value="Enkurin_dom"/>
</dbReference>